<dbReference type="InterPro" id="IPR018060">
    <property type="entry name" value="HTH_AraC"/>
</dbReference>
<keyword evidence="1" id="KW-0805">Transcription regulation</keyword>
<dbReference type="Pfam" id="PF12833">
    <property type="entry name" value="HTH_18"/>
    <property type="match status" value="1"/>
</dbReference>
<dbReference type="PROSITE" id="PS01124">
    <property type="entry name" value="HTH_ARAC_FAMILY_2"/>
    <property type="match status" value="1"/>
</dbReference>
<evidence type="ECO:0000256" key="1">
    <source>
        <dbReference type="ARBA" id="ARBA00023015"/>
    </source>
</evidence>
<dbReference type="PANTHER" id="PTHR43280:SF28">
    <property type="entry name" value="HTH-TYPE TRANSCRIPTIONAL ACTIVATOR RHAS"/>
    <property type="match status" value="1"/>
</dbReference>
<proteinExistence type="predicted"/>
<keyword evidence="6" id="KW-1185">Reference proteome</keyword>
<dbReference type="Gene3D" id="1.10.10.60">
    <property type="entry name" value="Homeodomain-like"/>
    <property type="match status" value="2"/>
</dbReference>
<dbReference type="EMBL" id="JBHSGT010000061">
    <property type="protein sequence ID" value="MFC4710919.1"/>
    <property type="molecule type" value="Genomic_DNA"/>
</dbReference>
<reference evidence="6" key="1">
    <citation type="journal article" date="2019" name="Int. J. Syst. Evol. Microbiol.">
        <title>The Global Catalogue of Microorganisms (GCM) 10K type strain sequencing project: providing services to taxonomists for standard genome sequencing and annotation.</title>
        <authorList>
            <consortium name="The Broad Institute Genomics Platform"/>
            <consortium name="The Broad Institute Genome Sequencing Center for Infectious Disease"/>
            <person name="Wu L."/>
            <person name="Ma J."/>
        </authorList>
    </citation>
    <scope>NUCLEOTIDE SEQUENCE [LARGE SCALE GENOMIC DNA]</scope>
    <source>
        <strain evidence="6">CGMCC 1.19061</strain>
    </source>
</reference>
<dbReference type="SMART" id="SM00342">
    <property type="entry name" value="HTH_ARAC"/>
    <property type="match status" value="1"/>
</dbReference>
<evidence type="ECO:0000256" key="3">
    <source>
        <dbReference type="ARBA" id="ARBA00023163"/>
    </source>
</evidence>
<name>A0ABV9M7G8_9ENTE</name>
<accession>A0ABV9M7G8</accession>
<evidence type="ECO:0000313" key="5">
    <source>
        <dbReference type="EMBL" id="MFC4710919.1"/>
    </source>
</evidence>
<dbReference type="PANTHER" id="PTHR43280">
    <property type="entry name" value="ARAC-FAMILY TRANSCRIPTIONAL REGULATOR"/>
    <property type="match status" value="1"/>
</dbReference>
<evidence type="ECO:0000259" key="4">
    <source>
        <dbReference type="PROSITE" id="PS01124"/>
    </source>
</evidence>
<dbReference type="InterPro" id="IPR011051">
    <property type="entry name" value="RmlC_Cupin_sf"/>
</dbReference>
<dbReference type="RefSeq" id="WP_379966803.1">
    <property type="nucleotide sequence ID" value="NZ_JBHSGT010000061.1"/>
</dbReference>
<dbReference type="SUPFAM" id="SSF51182">
    <property type="entry name" value="RmlC-like cupins"/>
    <property type="match status" value="1"/>
</dbReference>
<organism evidence="5 6">
    <name type="scientific">Enterococcus eurekensis</name>
    <dbReference type="NCBI Taxonomy" id="1159753"/>
    <lineage>
        <taxon>Bacteria</taxon>
        <taxon>Bacillati</taxon>
        <taxon>Bacillota</taxon>
        <taxon>Bacilli</taxon>
        <taxon>Lactobacillales</taxon>
        <taxon>Enterococcaceae</taxon>
        <taxon>Enterococcus</taxon>
    </lineage>
</organism>
<gene>
    <name evidence="5" type="ORF">ACFO3L_09940</name>
</gene>
<keyword evidence="2" id="KW-0238">DNA-binding</keyword>
<feature type="domain" description="HTH araC/xylS-type" evidence="4">
    <location>
        <begin position="186"/>
        <end position="284"/>
    </location>
</feature>
<comment type="caution">
    <text evidence="5">The sequence shown here is derived from an EMBL/GenBank/DDBJ whole genome shotgun (WGS) entry which is preliminary data.</text>
</comment>
<evidence type="ECO:0000313" key="6">
    <source>
        <dbReference type="Proteomes" id="UP001596026"/>
    </source>
</evidence>
<keyword evidence="3" id="KW-0804">Transcription</keyword>
<dbReference type="InterPro" id="IPR018062">
    <property type="entry name" value="HTH_AraC-typ_CS"/>
</dbReference>
<evidence type="ECO:0000256" key="2">
    <source>
        <dbReference type="ARBA" id="ARBA00023125"/>
    </source>
</evidence>
<dbReference type="SUPFAM" id="SSF46689">
    <property type="entry name" value="Homeodomain-like"/>
    <property type="match status" value="2"/>
</dbReference>
<protein>
    <submittedName>
        <fullName evidence="5">AraC family transcriptional regulator</fullName>
    </submittedName>
</protein>
<dbReference type="InterPro" id="IPR014710">
    <property type="entry name" value="RmlC-like_jellyroll"/>
</dbReference>
<dbReference type="Proteomes" id="UP001596026">
    <property type="component" value="Unassembled WGS sequence"/>
</dbReference>
<dbReference type="PROSITE" id="PS00041">
    <property type="entry name" value="HTH_ARAC_FAMILY_1"/>
    <property type="match status" value="1"/>
</dbReference>
<dbReference type="Pfam" id="PF02311">
    <property type="entry name" value="AraC_binding"/>
    <property type="match status" value="1"/>
</dbReference>
<dbReference type="Gene3D" id="2.60.120.10">
    <property type="entry name" value="Jelly Rolls"/>
    <property type="match status" value="1"/>
</dbReference>
<dbReference type="InterPro" id="IPR009057">
    <property type="entry name" value="Homeodomain-like_sf"/>
</dbReference>
<sequence length="288" mass="33685">MSMYLEIPQLNPQFPYRAFLNDGMTIVYPHWHKEIEIIYASRGEVKVGINDTVIEVCEGEILVIANGEPHYFLASPNSERYVFQFEMRLFDESFLRGSEESLVGLFAKGEAYSRYWPDHLQQKTRELLVELYELEVEQPKGKNYVVLSNLARFIGECYAHLPKKAEEHSSQTPTAIHRKDTLERLNSVFEYIESRYQESITLDEVAKFVGFSPYYFTRFFKKNTGQTFVQFLTEYRINRAKFILAQEEIPMIEVAEKSGFSSVKTFHHVFKEEVGISPLQYQKKMTSS</sequence>
<dbReference type="InterPro" id="IPR003313">
    <property type="entry name" value="AraC-bd"/>
</dbReference>